<dbReference type="EMBL" id="JAAMOW010000009">
    <property type="protein sequence ID" value="NGY06599.1"/>
    <property type="molecule type" value="Genomic_DNA"/>
</dbReference>
<dbReference type="AlphaFoldDB" id="A0A6M2BXF1"/>
<evidence type="ECO:0000313" key="3">
    <source>
        <dbReference type="EMBL" id="NGY06599.1"/>
    </source>
</evidence>
<proteinExistence type="predicted"/>
<dbReference type="RefSeq" id="WP_166260433.1">
    <property type="nucleotide sequence ID" value="NZ_JAAMOW010000009.1"/>
</dbReference>
<comment type="caution">
    <text evidence="3">The sequence shown here is derived from an EMBL/GenBank/DDBJ whole genome shotgun (WGS) entry which is preliminary data.</text>
</comment>
<evidence type="ECO:0000313" key="4">
    <source>
        <dbReference type="Proteomes" id="UP000472676"/>
    </source>
</evidence>
<dbReference type="PROSITE" id="PS51084">
    <property type="entry name" value="HIT_2"/>
    <property type="match status" value="1"/>
</dbReference>
<dbReference type="InterPro" id="IPR011146">
    <property type="entry name" value="HIT-like"/>
</dbReference>
<sequence>MSAEAPFELHPQLAADTRTVGDWPLSRVLLMNDAQFPWLILVPRRSGLREIFELPERDQQQLLRESSALGRALLALFPLGEKLNIGALGNLVPQLHVHHIVRWADDAAWPAPVWGRLPPLPYADDVAAITLQRLRERLAALMPLSG</sequence>
<dbReference type="Proteomes" id="UP000472676">
    <property type="component" value="Unassembled WGS sequence"/>
</dbReference>
<feature type="domain" description="HIT" evidence="2">
    <location>
        <begin position="39"/>
        <end position="109"/>
    </location>
</feature>
<dbReference type="SUPFAM" id="SSF54197">
    <property type="entry name" value="HIT-like"/>
    <property type="match status" value="1"/>
</dbReference>
<name>A0A6M2BXF1_9GAMM</name>
<accession>A0A6M2BXF1</accession>
<dbReference type="Pfam" id="PF01230">
    <property type="entry name" value="HIT"/>
    <property type="match status" value="1"/>
</dbReference>
<evidence type="ECO:0000256" key="1">
    <source>
        <dbReference type="PROSITE-ProRule" id="PRU00464"/>
    </source>
</evidence>
<dbReference type="Gene3D" id="3.30.428.10">
    <property type="entry name" value="HIT-like"/>
    <property type="match status" value="1"/>
</dbReference>
<protein>
    <submittedName>
        <fullName evidence="3">HIT family protein</fullName>
    </submittedName>
</protein>
<keyword evidence="4" id="KW-1185">Reference proteome</keyword>
<evidence type="ECO:0000259" key="2">
    <source>
        <dbReference type="PROSITE" id="PS51084"/>
    </source>
</evidence>
<comment type="caution">
    <text evidence="1">Lacks conserved residue(s) required for the propagation of feature annotation.</text>
</comment>
<dbReference type="InterPro" id="IPR026026">
    <property type="entry name" value="HIT_Hint"/>
</dbReference>
<dbReference type="PIRSF" id="PIRSF000714">
    <property type="entry name" value="HIT"/>
    <property type="match status" value="1"/>
</dbReference>
<dbReference type="GO" id="GO:0003824">
    <property type="term" value="F:catalytic activity"/>
    <property type="evidence" value="ECO:0007669"/>
    <property type="project" value="InterPro"/>
</dbReference>
<gene>
    <name evidence="3" type="ORF">G7Y85_17625</name>
</gene>
<reference evidence="3 4" key="1">
    <citation type="journal article" date="2014" name="Int. J. Syst. Evol. Microbiol.">
        <title>Solimonas terrae sp. nov., isolated from soil.</title>
        <authorList>
            <person name="Kim S.J."/>
            <person name="Moon J.Y."/>
            <person name="Weon H.Y."/>
            <person name="Ahn J.H."/>
            <person name="Chen W.M."/>
            <person name="Kwon S.W."/>
        </authorList>
    </citation>
    <scope>NUCLEOTIDE SEQUENCE [LARGE SCALE GENOMIC DNA]</scope>
    <source>
        <strain evidence="3 4">KIS83-12</strain>
    </source>
</reference>
<organism evidence="3 4">
    <name type="scientific">Solimonas terrae</name>
    <dbReference type="NCBI Taxonomy" id="1396819"/>
    <lineage>
        <taxon>Bacteria</taxon>
        <taxon>Pseudomonadati</taxon>
        <taxon>Pseudomonadota</taxon>
        <taxon>Gammaproteobacteria</taxon>
        <taxon>Nevskiales</taxon>
        <taxon>Nevskiaceae</taxon>
        <taxon>Solimonas</taxon>
    </lineage>
</organism>
<dbReference type="InterPro" id="IPR036265">
    <property type="entry name" value="HIT-like_sf"/>
</dbReference>